<reference evidence="5" key="1">
    <citation type="submission" date="2016-06" db="UniProtKB">
        <authorList>
            <consortium name="WormBaseParasite"/>
        </authorList>
    </citation>
    <scope>IDENTIFICATION</scope>
</reference>
<proteinExistence type="inferred from homology"/>
<evidence type="ECO:0000313" key="5">
    <source>
        <dbReference type="WBParaSite" id="OFLC_0000820301-mRNA-1"/>
    </source>
</evidence>
<evidence type="ECO:0000313" key="3">
    <source>
        <dbReference type="EMBL" id="VDO54551.1"/>
    </source>
</evidence>
<evidence type="ECO:0000259" key="2">
    <source>
        <dbReference type="Pfam" id="PF05970"/>
    </source>
</evidence>
<gene>
    <name evidence="3" type="ORF">OFLC_LOCUS8204</name>
</gene>
<accession>A0A183HL42</accession>
<dbReference type="AlphaFoldDB" id="A0A183HL42"/>
<dbReference type="Pfam" id="PF05970">
    <property type="entry name" value="PIF1"/>
    <property type="match status" value="1"/>
</dbReference>
<dbReference type="GO" id="GO:0005524">
    <property type="term" value="F:ATP binding"/>
    <property type="evidence" value="ECO:0007669"/>
    <property type="project" value="UniProtKB-KW"/>
</dbReference>
<reference evidence="3 4" key="2">
    <citation type="submission" date="2018-11" db="EMBL/GenBank/DDBJ databases">
        <authorList>
            <consortium name="Pathogen Informatics"/>
        </authorList>
    </citation>
    <scope>NUCLEOTIDE SEQUENCE [LARGE SCALE GENOMIC DNA]</scope>
</reference>
<name>A0A183HL42_9BILA</name>
<dbReference type="GO" id="GO:0000723">
    <property type="term" value="P:telomere maintenance"/>
    <property type="evidence" value="ECO:0007669"/>
    <property type="project" value="InterPro"/>
</dbReference>
<keyword evidence="1" id="KW-0347">Helicase</keyword>
<comment type="catalytic activity">
    <reaction evidence="1">
        <text>ATP + H2O = ADP + phosphate + H(+)</text>
        <dbReference type="Rhea" id="RHEA:13065"/>
        <dbReference type="ChEBI" id="CHEBI:15377"/>
        <dbReference type="ChEBI" id="CHEBI:15378"/>
        <dbReference type="ChEBI" id="CHEBI:30616"/>
        <dbReference type="ChEBI" id="CHEBI:43474"/>
        <dbReference type="ChEBI" id="CHEBI:456216"/>
        <dbReference type="EC" id="5.6.2.3"/>
    </reaction>
</comment>
<protein>
    <recommendedName>
        <fullName evidence="1">ATP-dependent DNA helicase</fullName>
        <ecNumber evidence="1">5.6.2.3</ecNumber>
    </recommendedName>
</protein>
<dbReference type="InterPro" id="IPR010285">
    <property type="entry name" value="DNA_helicase_pif1-like_DEAD"/>
</dbReference>
<dbReference type="WBParaSite" id="OFLC_0000820301-mRNA-1">
    <property type="protein sequence ID" value="OFLC_0000820301-mRNA-1"/>
    <property type="gene ID" value="OFLC_0000820301"/>
</dbReference>
<keyword evidence="4" id="KW-1185">Reference proteome</keyword>
<dbReference type="EC" id="5.6.2.3" evidence="1"/>
<feature type="domain" description="DNA helicase Pif1-like DEAD-box helicase" evidence="2">
    <location>
        <begin position="40"/>
        <end position="92"/>
    </location>
</feature>
<sequence length="96" mass="10542">MGMSSPNRSAAASLGVQLRREQNYNTTDLLSYVKLNIPKLMFEQKGFCDQIVQIVSKEVGGIFFLDAPGGTGKKFLIKLILATNRSQNGIPLARPE</sequence>
<comment type="similarity">
    <text evidence="1">Belongs to the helicase family.</text>
</comment>
<dbReference type="GO" id="GO:0006310">
    <property type="term" value="P:DNA recombination"/>
    <property type="evidence" value="ECO:0007669"/>
    <property type="project" value="UniProtKB-KW"/>
</dbReference>
<dbReference type="STRING" id="387005.A0A183HL42"/>
<dbReference type="EMBL" id="UZAJ01009095">
    <property type="protein sequence ID" value="VDO54551.1"/>
    <property type="molecule type" value="Genomic_DNA"/>
</dbReference>
<keyword evidence="1" id="KW-0233">DNA recombination</keyword>
<evidence type="ECO:0000313" key="4">
    <source>
        <dbReference type="Proteomes" id="UP000267606"/>
    </source>
</evidence>
<evidence type="ECO:0000256" key="1">
    <source>
        <dbReference type="RuleBase" id="RU363044"/>
    </source>
</evidence>
<keyword evidence="1" id="KW-0378">Hydrolase</keyword>
<organism evidence="5">
    <name type="scientific">Onchocerca flexuosa</name>
    <dbReference type="NCBI Taxonomy" id="387005"/>
    <lineage>
        <taxon>Eukaryota</taxon>
        <taxon>Metazoa</taxon>
        <taxon>Ecdysozoa</taxon>
        <taxon>Nematoda</taxon>
        <taxon>Chromadorea</taxon>
        <taxon>Rhabditida</taxon>
        <taxon>Spirurina</taxon>
        <taxon>Spiruromorpha</taxon>
        <taxon>Filarioidea</taxon>
        <taxon>Onchocercidae</taxon>
        <taxon>Onchocerca</taxon>
    </lineage>
</organism>
<keyword evidence="1" id="KW-0547">Nucleotide-binding</keyword>
<dbReference type="GO" id="GO:0043139">
    <property type="term" value="F:5'-3' DNA helicase activity"/>
    <property type="evidence" value="ECO:0007669"/>
    <property type="project" value="UniProtKB-EC"/>
</dbReference>
<keyword evidence="1" id="KW-0067">ATP-binding</keyword>
<keyword evidence="1" id="KW-0234">DNA repair</keyword>
<dbReference type="GO" id="GO:0016787">
    <property type="term" value="F:hydrolase activity"/>
    <property type="evidence" value="ECO:0007669"/>
    <property type="project" value="UniProtKB-KW"/>
</dbReference>
<dbReference type="GO" id="GO:0006281">
    <property type="term" value="P:DNA repair"/>
    <property type="evidence" value="ECO:0007669"/>
    <property type="project" value="UniProtKB-KW"/>
</dbReference>
<dbReference type="Proteomes" id="UP000267606">
    <property type="component" value="Unassembled WGS sequence"/>
</dbReference>
<keyword evidence="1" id="KW-0227">DNA damage</keyword>
<comment type="cofactor">
    <cofactor evidence="1">
        <name>Mg(2+)</name>
        <dbReference type="ChEBI" id="CHEBI:18420"/>
    </cofactor>
</comment>